<dbReference type="InterPro" id="IPR013761">
    <property type="entry name" value="SAM/pointed_sf"/>
</dbReference>
<dbReference type="Gene3D" id="1.10.150.50">
    <property type="entry name" value="Transcription Factor, Ets-1"/>
    <property type="match status" value="1"/>
</dbReference>
<evidence type="ECO:0000313" key="1">
    <source>
        <dbReference type="EMBL" id="CAG8483633.1"/>
    </source>
</evidence>
<keyword evidence="2" id="KW-1185">Reference proteome</keyword>
<sequence length="81" mass="9627">MTFAEIVKGWETDKLLQFLINQSRLRPDQEDIALFKYQKIRDYSFLNIKEKQLTRCKFKFGPAWDIMSLISNLNNHAGNFV</sequence>
<accession>A0A9N8ZA28</accession>
<dbReference type="Proteomes" id="UP000789405">
    <property type="component" value="Unassembled WGS sequence"/>
</dbReference>
<dbReference type="EMBL" id="CAJVPY010000617">
    <property type="protein sequence ID" value="CAG8483633.1"/>
    <property type="molecule type" value="Genomic_DNA"/>
</dbReference>
<reference evidence="1" key="1">
    <citation type="submission" date="2021-06" db="EMBL/GenBank/DDBJ databases">
        <authorList>
            <person name="Kallberg Y."/>
            <person name="Tangrot J."/>
            <person name="Rosling A."/>
        </authorList>
    </citation>
    <scope>NUCLEOTIDE SEQUENCE</scope>
    <source>
        <strain evidence="1">MA453B</strain>
    </source>
</reference>
<comment type="caution">
    <text evidence="1">The sequence shown here is derived from an EMBL/GenBank/DDBJ whole genome shotgun (WGS) entry which is preliminary data.</text>
</comment>
<dbReference type="AlphaFoldDB" id="A0A9N8ZA28"/>
<proteinExistence type="predicted"/>
<protein>
    <submittedName>
        <fullName evidence="1">15033_t:CDS:1</fullName>
    </submittedName>
</protein>
<evidence type="ECO:0000313" key="2">
    <source>
        <dbReference type="Proteomes" id="UP000789405"/>
    </source>
</evidence>
<organism evidence="1 2">
    <name type="scientific">Dentiscutata erythropus</name>
    <dbReference type="NCBI Taxonomy" id="1348616"/>
    <lineage>
        <taxon>Eukaryota</taxon>
        <taxon>Fungi</taxon>
        <taxon>Fungi incertae sedis</taxon>
        <taxon>Mucoromycota</taxon>
        <taxon>Glomeromycotina</taxon>
        <taxon>Glomeromycetes</taxon>
        <taxon>Diversisporales</taxon>
        <taxon>Gigasporaceae</taxon>
        <taxon>Dentiscutata</taxon>
    </lineage>
</organism>
<gene>
    <name evidence="1" type="ORF">DERYTH_LOCUS2054</name>
</gene>
<name>A0A9N8ZA28_9GLOM</name>